<evidence type="ECO:0000256" key="3">
    <source>
        <dbReference type="ARBA" id="ARBA00022692"/>
    </source>
</evidence>
<evidence type="ECO:0000256" key="7">
    <source>
        <dbReference type="ARBA" id="ARBA00022842"/>
    </source>
</evidence>
<feature type="compositionally biased region" description="Acidic residues" evidence="11">
    <location>
        <begin position="288"/>
        <end position="299"/>
    </location>
</feature>
<evidence type="ECO:0000256" key="4">
    <source>
        <dbReference type="ARBA" id="ARBA00022723"/>
    </source>
</evidence>
<feature type="transmembrane region" description="Helical" evidence="12">
    <location>
        <begin position="158"/>
        <end position="181"/>
    </location>
</feature>
<keyword evidence="4" id="KW-0479">Metal-binding</keyword>
<protein>
    <submittedName>
        <fullName evidence="14">E1-E2 ATPase subfamily protein</fullName>
    </submittedName>
</protein>
<feature type="compositionally biased region" description="Basic residues" evidence="11">
    <location>
        <begin position="1223"/>
        <end position="1234"/>
    </location>
</feature>
<dbReference type="GO" id="GO:0046872">
    <property type="term" value="F:metal ion binding"/>
    <property type="evidence" value="ECO:0007669"/>
    <property type="project" value="UniProtKB-KW"/>
</dbReference>
<dbReference type="SUPFAM" id="SSF81660">
    <property type="entry name" value="Metal cation-transporting ATPase, ATP-binding domain N"/>
    <property type="match status" value="1"/>
</dbReference>
<dbReference type="InterPro" id="IPR023299">
    <property type="entry name" value="ATPase_P-typ_cyto_dom_N"/>
</dbReference>
<evidence type="ECO:0000256" key="2">
    <source>
        <dbReference type="ARBA" id="ARBA00006000"/>
    </source>
</evidence>
<dbReference type="InterPro" id="IPR036412">
    <property type="entry name" value="HAD-like_sf"/>
</dbReference>
<dbReference type="InterPro" id="IPR018303">
    <property type="entry name" value="ATPase_P-typ_P_site"/>
</dbReference>
<feature type="transmembrane region" description="Helical" evidence="12">
    <location>
        <begin position="739"/>
        <end position="758"/>
    </location>
</feature>
<sequence length="1960" mass="212865">MSPLSPTPYTSRASLLPLQFELSPLSELCSGDRVPLPLVSTISFLSCVTFSLIVSLFLWRLRKRYHERLPFESGVSAHLSRPDKDASACTSSSTACSATSLQATRVVHSSGNEGQDTKQGEDGDAEGAAKRGTQLSDPAPCADGLVFQKGYRRSRIGFALHVLLYTVVSSVLLLMLSLIAIETCIPVAKSELHWRDRAVSYIALWIFVFSSLYGLQIFHPYFPWFFRLRCSLSEATSVSFSREPGAHAPPGESKPAPAVGSSSSLGLRKAKNWQHGANDETPERWHDDETEADPEEDDKEILKAEAPDPISRAVARARREVFAFALSFCFGIPRPDRSRRNASLALSCEPSCLSLVPVRRLQVTAGSSSGGSGDERSGGTSVDSGAGSSSSNRGERFCRVAHWEGRRYIYCSDAGRFVLSKSELPKAERTEHAFVLLVSQGGLLASEAVNRCRQYGANAVPVHLPQLREALKGEFLDVMFLLQFLLVCNSFYWRSYLASSVWALLAVYGILVRVWITRKNQLKVQRLAEQGDAAPVSVLRRPSETPSCASLRIPAKELVPGDLILLRPGMCVPADLVLLQGSAVIDESELTGETKPIQKVMWLHSRVVLPDRARQDPETPQRGGSHADTGRDKPFAIDRPAMRESALFAGTHVVSVAGWSASNIRFQHEVSPLGAPQEGEKIDGSVPPSNFSLSSDLPSESPPFCLAAVVRTGSSTARGSLLRRTLFSSLFLFKYDAQLPAVFLIMLSYAALVIGVIFKFSPNATGVAGWFYAMGTLSQLLPVWTPVLIAGAQAASAQRLHETKKILTLAPQRIAMCGKVRVVCFDKTGTLTEHGMQFVGVLATRTPRSRTSCLDPRIHTMDQENPVSGSAQPPTPQPAEAPTVAFDDHVRPVTAADCRDTDLRAPFKVPPPSCSSPTSREDANCRDSDGDNAETPQGGSAVLAPLQNDSSLLVTGLATCHGLTLKTPLLIQHPIQLRVLLREAGTLPLLTQRHACEASSPQPPHPHTVTTRGGGDCAKRGNHEADDVDIFLGSDLEQRMVHATGWALMETARGEEENKECRPSEVGSTRRWMVPPDFASRFLVSPDLWDASAGDREDLKLYFDAGAVEVLRVFHFDYVLQRMSVLVRRRRPRTVHLNADCSETSARLDETLVFCKGSYESVGPLCTSGLPPDFTERCHTLARAGFYVLALGCKRVSLDAPQARACNESVPEDAHGPDDGLSVRRRRARKRHSHPVQTSGQQEEEFVEAKSAGDCLSSPRDAAFLSSPSHSGTSTVGLKAAGDVAARSAAELQRDSAESNLHFLGLILFRNELKSDAAEAIRQLKQGRVRPVMITGDSILTASCVAKLCGMTQGHPLFGSAAPPHCNATCDVRCSGKSAGDESAIERVAMDSHEGILVRNAADELTPVQPSPSLLIAEFKTMEDPRSGLIWRDAERPERIFGEAEVYQCVARAGGSCDLAVTERVLEYLATTPFEPTDELARLSSASASDGCDAPPSSAWPVPFLRNVQRRLGDGLEAGADEKAALLEAGSPGACVQQHTRIPACRDVPSEERPSPLVYGWRAAREWLFGSRPPVSSCPKSKGSSQPHESENGDVTTLLDVLLMRIRIFARMSPSGKRRVVLAFMRRGFVTCMCGDGGNDCAALRAAHAGLAFSKRSASVLAPFTAASLRPTAAADLLKEGRCSLATALSAYKFLVVYGVLLSFVKAILLTFGGGSCMSQAIYLIMDVAILLGMSKVMVLARPKESLRIRSPTSNLLGPTTIVSVCVMLLVNLLFIVALYTQLLAAGLGVDMAYQSALPAQAWWTRSDTYEAASCAIWLCMQLTNTAFVFSLGGMFRDRFYRNAALVVLTAVFQLFFIVITFLPTSSLSCVMRINCTDEASRALRLPIPAWMARPAAGMPVHNLRGHNIFPMAWKVQLVGLSLANAAVNIFMARFLFSAAFLRFLRTYTNCPGESDHLRI</sequence>
<dbReference type="GO" id="GO:0016887">
    <property type="term" value="F:ATP hydrolysis activity"/>
    <property type="evidence" value="ECO:0007669"/>
    <property type="project" value="InterPro"/>
</dbReference>
<dbReference type="InterPro" id="IPR023214">
    <property type="entry name" value="HAD_sf"/>
</dbReference>
<gene>
    <name evidence="14" type="ORF">BESB_020870</name>
</gene>
<keyword evidence="7" id="KW-0460">Magnesium</keyword>
<feature type="transmembrane region" description="Helical" evidence="12">
    <location>
        <begin position="499"/>
        <end position="516"/>
    </location>
</feature>
<dbReference type="STRING" id="94643.A0A2A9M899"/>
<dbReference type="GO" id="GO:0005524">
    <property type="term" value="F:ATP binding"/>
    <property type="evidence" value="ECO:0007669"/>
    <property type="project" value="UniProtKB-KW"/>
</dbReference>
<dbReference type="InterPro" id="IPR059000">
    <property type="entry name" value="ATPase_P-type_domA"/>
</dbReference>
<comment type="similarity">
    <text evidence="2">Belongs to the cation transport ATPase (P-type) (TC 3.A.3) family. Type V subfamily.</text>
</comment>
<evidence type="ECO:0000256" key="12">
    <source>
        <dbReference type="SAM" id="Phobius"/>
    </source>
</evidence>
<feature type="compositionally biased region" description="Polar residues" evidence="11">
    <location>
        <begin position="105"/>
        <end position="114"/>
    </location>
</feature>
<dbReference type="NCBIfam" id="TIGR01494">
    <property type="entry name" value="ATPase_P-type"/>
    <property type="match status" value="1"/>
</dbReference>
<feature type="compositionally biased region" description="Basic and acidic residues" evidence="11">
    <location>
        <begin position="1212"/>
        <end position="1222"/>
    </location>
</feature>
<dbReference type="Gene3D" id="3.40.1110.10">
    <property type="entry name" value="Calcium-transporting ATPase, cytoplasmic domain N"/>
    <property type="match status" value="2"/>
</dbReference>
<dbReference type="PANTHER" id="PTHR45630:SF11">
    <property type="entry name" value="CATION-TRANSPORTING P-TYPE ATPASE N-TERMINAL DOMAIN-CONTAINING PROTEIN"/>
    <property type="match status" value="1"/>
</dbReference>
<dbReference type="RefSeq" id="XP_029216155.1">
    <property type="nucleotide sequence ID" value="XM_029360796.1"/>
</dbReference>
<dbReference type="GO" id="GO:0140358">
    <property type="term" value="F:P-type transmembrane transporter activity"/>
    <property type="evidence" value="ECO:0007669"/>
    <property type="project" value="InterPro"/>
</dbReference>
<feature type="region of interest" description="Disordered" evidence="11">
    <location>
        <begin position="996"/>
        <end position="1015"/>
    </location>
</feature>
<dbReference type="GeneID" id="40307148"/>
<dbReference type="Gene3D" id="3.40.50.1000">
    <property type="entry name" value="HAD superfamily/HAD-like"/>
    <property type="match status" value="3"/>
</dbReference>
<keyword evidence="9 12" id="KW-1133">Transmembrane helix</keyword>
<evidence type="ECO:0000256" key="5">
    <source>
        <dbReference type="ARBA" id="ARBA00022741"/>
    </source>
</evidence>
<dbReference type="Gene3D" id="2.70.150.10">
    <property type="entry name" value="Calcium-transporting ATPase, cytoplasmic transduction domain A"/>
    <property type="match status" value="1"/>
</dbReference>
<feature type="transmembrane region" description="Helical" evidence="12">
    <location>
        <begin position="1721"/>
        <end position="1741"/>
    </location>
</feature>
<evidence type="ECO:0000313" key="15">
    <source>
        <dbReference type="Proteomes" id="UP000224006"/>
    </source>
</evidence>
<feature type="transmembrane region" description="Helical" evidence="12">
    <location>
        <begin position="38"/>
        <end position="59"/>
    </location>
</feature>
<evidence type="ECO:0000256" key="9">
    <source>
        <dbReference type="ARBA" id="ARBA00022989"/>
    </source>
</evidence>
<dbReference type="EMBL" id="NWUJ01000012">
    <property type="protein sequence ID" value="PFH32146.1"/>
    <property type="molecule type" value="Genomic_DNA"/>
</dbReference>
<feature type="region of interest" description="Disordered" evidence="11">
    <location>
        <begin position="243"/>
        <end position="306"/>
    </location>
</feature>
<reference evidence="14 15" key="1">
    <citation type="submission" date="2017-09" db="EMBL/GenBank/DDBJ databases">
        <title>Genome sequencing of Besnoitia besnoiti strain Bb-Ger1.</title>
        <authorList>
            <person name="Schares G."/>
            <person name="Venepally P."/>
            <person name="Lorenzi H.A."/>
        </authorList>
    </citation>
    <scope>NUCLEOTIDE SEQUENCE [LARGE SCALE GENOMIC DNA]</scope>
    <source>
        <strain evidence="14 15">Bb-Ger1</strain>
    </source>
</reference>
<dbReference type="SUPFAM" id="SSF81653">
    <property type="entry name" value="Calcium ATPase, transduction domain A"/>
    <property type="match status" value="1"/>
</dbReference>
<feature type="transmembrane region" description="Helical" evidence="12">
    <location>
        <begin position="1844"/>
        <end position="1863"/>
    </location>
</feature>
<dbReference type="PROSITE" id="PS00154">
    <property type="entry name" value="ATPASE_E1_E2"/>
    <property type="match status" value="1"/>
</dbReference>
<feature type="region of interest" description="Disordered" evidence="11">
    <location>
        <begin position="860"/>
        <end position="886"/>
    </location>
</feature>
<dbReference type="InterPro" id="IPR023298">
    <property type="entry name" value="ATPase_P-typ_TM_dom_sf"/>
</dbReference>
<dbReference type="PRINTS" id="PR00119">
    <property type="entry name" value="CATATPASE"/>
</dbReference>
<dbReference type="InterPro" id="IPR008250">
    <property type="entry name" value="ATPase_P-typ_transduc_dom_A_sf"/>
</dbReference>
<accession>A0A2A9M899</accession>
<evidence type="ECO:0000256" key="10">
    <source>
        <dbReference type="ARBA" id="ARBA00023136"/>
    </source>
</evidence>
<feature type="compositionally biased region" description="Basic and acidic residues" evidence="11">
    <location>
        <begin position="919"/>
        <end position="929"/>
    </location>
</feature>
<keyword evidence="6" id="KW-0067">ATP-binding</keyword>
<comment type="subcellular location">
    <subcellularLocation>
        <location evidence="1">Membrane</location>
        <topology evidence="1">Multi-pass membrane protein</topology>
    </subcellularLocation>
</comment>
<feature type="transmembrane region" description="Helical" evidence="12">
    <location>
        <begin position="770"/>
        <end position="795"/>
    </location>
</feature>
<feature type="transmembrane region" description="Helical" evidence="12">
    <location>
        <begin position="1810"/>
        <end position="1832"/>
    </location>
</feature>
<dbReference type="SUPFAM" id="SSF81665">
    <property type="entry name" value="Calcium ATPase, transmembrane domain M"/>
    <property type="match status" value="1"/>
</dbReference>
<dbReference type="VEuPathDB" id="ToxoDB:BESB_020870"/>
<feature type="domain" description="P-type ATPase A" evidence="13">
    <location>
        <begin position="552"/>
        <end position="654"/>
    </location>
</feature>
<evidence type="ECO:0000256" key="1">
    <source>
        <dbReference type="ARBA" id="ARBA00004141"/>
    </source>
</evidence>
<evidence type="ECO:0000259" key="13">
    <source>
        <dbReference type="Pfam" id="PF00122"/>
    </source>
</evidence>
<keyword evidence="5" id="KW-0547">Nucleotide-binding</keyword>
<evidence type="ECO:0000256" key="11">
    <source>
        <dbReference type="SAM" id="MobiDB-lite"/>
    </source>
</evidence>
<feature type="transmembrane region" description="Helical" evidence="12">
    <location>
        <begin position="201"/>
        <end position="222"/>
    </location>
</feature>
<feature type="region of interest" description="Disordered" evidence="11">
    <location>
        <begin position="901"/>
        <end position="942"/>
    </location>
</feature>
<name>A0A2A9M899_BESBE</name>
<dbReference type="Proteomes" id="UP000224006">
    <property type="component" value="Chromosome XI"/>
</dbReference>
<keyword evidence="8" id="KW-1278">Translocase</keyword>
<dbReference type="OrthoDB" id="289856at2759"/>
<evidence type="ECO:0000256" key="6">
    <source>
        <dbReference type="ARBA" id="ARBA00022840"/>
    </source>
</evidence>
<comment type="caution">
    <text evidence="14">The sequence shown here is derived from an EMBL/GenBank/DDBJ whole genome shotgun (WGS) entry which is preliminary data.</text>
</comment>
<dbReference type="KEGG" id="bbes:BESB_020870"/>
<dbReference type="Gene3D" id="1.20.1110.10">
    <property type="entry name" value="Calcium-transporting ATPase, transmembrane domain"/>
    <property type="match status" value="1"/>
</dbReference>
<keyword evidence="15" id="KW-1185">Reference proteome</keyword>
<feature type="transmembrane region" description="Helical" evidence="12">
    <location>
        <begin position="1918"/>
        <end position="1937"/>
    </location>
</feature>
<dbReference type="PANTHER" id="PTHR45630">
    <property type="entry name" value="CATION-TRANSPORTING ATPASE-RELATED"/>
    <property type="match status" value="1"/>
</dbReference>
<feature type="compositionally biased region" description="Low complexity" evidence="11">
    <location>
        <begin position="378"/>
        <end position="392"/>
    </location>
</feature>
<feature type="region of interest" description="Disordered" evidence="11">
    <location>
        <begin position="105"/>
        <end position="136"/>
    </location>
</feature>
<feature type="region of interest" description="Disordered" evidence="11">
    <location>
        <begin position="364"/>
        <end position="393"/>
    </location>
</feature>
<organism evidence="14 15">
    <name type="scientific">Besnoitia besnoiti</name>
    <name type="common">Apicomplexan protozoan</name>
    <dbReference type="NCBI Taxonomy" id="94643"/>
    <lineage>
        <taxon>Eukaryota</taxon>
        <taxon>Sar</taxon>
        <taxon>Alveolata</taxon>
        <taxon>Apicomplexa</taxon>
        <taxon>Conoidasida</taxon>
        <taxon>Coccidia</taxon>
        <taxon>Eucoccidiorida</taxon>
        <taxon>Eimeriorina</taxon>
        <taxon>Sarcocystidae</taxon>
        <taxon>Besnoitia</taxon>
    </lineage>
</organism>
<evidence type="ECO:0000313" key="14">
    <source>
        <dbReference type="EMBL" id="PFH32146.1"/>
    </source>
</evidence>
<keyword evidence="3 12" id="KW-0812">Transmembrane</keyword>
<dbReference type="SUPFAM" id="SSF56784">
    <property type="entry name" value="HAD-like"/>
    <property type="match status" value="1"/>
</dbReference>
<dbReference type="InterPro" id="IPR001757">
    <property type="entry name" value="P_typ_ATPase"/>
</dbReference>
<keyword evidence="10 12" id="KW-0472">Membrane</keyword>
<dbReference type="InterPro" id="IPR006544">
    <property type="entry name" value="P-type_TPase_V"/>
</dbReference>
<dbReference type="Pfam" id="PF00122">
    <property type="entry name" value="E1-E2_ATPase"/>
    <property type="match status" value="1"/>
</dbReference>
<dbReference type="GO" id="GO:0019829">
    <property type="term" value="F:ATPase-coupled monoatomic cation transmembrane transporter activity"/>
    <property type="evidence" value="ECO:0007669"/>
    <property type="project" value="TreeGrafter"/>
</dbReference>
<feature type="compositionally biased region" description="Basic and acidic residues" evidence="11">
    <location>
        <begin position="277"/>
        <end position="287"/>
    </location>
</feature>
<dbReference type="GO" id="GO:0016020">
    <property type="term" value="C:membrane"/>
    <property type="evidence" value="ECO:0007669"/>
    <property type="project" value="UniProtKB-SubCell"/>
</dbReference>
<feature type="region of interest" description="Disordered" evidence="11">
    <location>
        <begin position="1206"/>
        <end position="1251"/>
    </location>
</feature>
<feature type="region of interest" description="Disordered" evidence="11">
    <location>
        <begin position="611"/>
        <end position="634"/>
    </location>
</feature>
<feature type="transmembrane region" description="Helical" evidence="12">
    <location>
        <begin position="1762"/>
        <end position="1790"/>
    </location>
</feature>
<proteinExistence type="inferred from homology"/>
<evidence type="ECO:0000256" key="8">
    <source>
        <dbReference type="ARBA" id="ARBA00022967"/>
    </source>
</evidence>